<evidence type="ECO:0000313" key="2">
    <source>
        <dbReference type="EMBL" id="CAE7228334.1"/>
    </source>
</evidence>
<dbReference type="GO" id="GO:0003677">
    <property type="term" value="F:DNA binding"/>
    <property type="evidence" value="ECO:0007669"/>
    <property type="project" value="InterPro"/>
</dbReference>
<dbReference type="GO" id="GO:0015074">
    <property type="term" value="P:DNA integration"/>
    <property type="evidence" value="ECO:0007669"/>
    <property type="project" value="InterPro"/>
</dbReference>
<proteinExistence type="predicted"/>
<dbReference type="Gene3D" id="3.30.420.10">
    <property type="entry name" value="Ribonuclease H-like superfamily/Ribonuclease H"/>
    <property type="match status" value="1"/>
</dbReference>
<dbReference type="InterPro" id="IPR036397">
    <property type="entry name" value="RNaseH_sf"/>
</dbReference>
<dbReference type="Proteomes" id="UP000604046">
    <property type="component" value="Unassembled WGS sequence"/>
</dbReference>
<dbReference type="Pfam" id="PF01498">
    <property type="entry name" value="HTH_Tnp_Tc3_2"/>
    <property type="match status" value="1"/>
</dbReference>
<sequence length="370" mass="41783">MPDAGWVKMTASERELAQRWYSDWKPPSAIAELLGRDSSTLTRLLCMQKVAQKQGRPAALTNAQVDMLERRLDELIVKADGQSTITVDKLRKATKVKASTQTILAALHKRNIYFRKLREKPVLTPADVKARLAFAKKYRGKSKTWWLRNIHAFIDGKYFQVYLTGKERARAATHGTFGAYRRPGKGLCAGYVKPKAGSLRHNTGAKGVLLQVGIGGGHVVTVHEVKARWNGQAAVTFYKALRSGLSKTWPAKRKYTVLEDNDPTGYKSAKGVAAKVEEGISVFEIPKRSPDLSLLDYAVWKEVNKRLRRQEKSWPKKKREGRPAYVARLKRTIRNLSKDFLVKSIGDMVRRCQRLYEAKGHFFEEGGSGR</sequence>
<protein>
    <submittedName>
        <fullName evidence="2">F52C9.6 protein</fullName>
    </submittedName>
</protein>
<dbReference type="OrthoDB" id="407271at2759"/>
<dbReference type="EMBL" id="CAJNDS010000691">
    <property type="protein sequence ID" value="CAE7228334.1"/>
    <property type="molecule type" value="Genomic_DNA"/>
</dbReference>
<reference evidence="2" key="1">
    <citation type="submission" date="2021-02" db="EMBL/GenBank/DDBJ databases">
        <authorList>
            <person name="Dougan E. K."/>
            <person name="Rhodes N."/>
            <person name="Thang M."/>
            <person name="Chan C."/>
        </authorList>
    </citation>
    <scope>NUCLEOTIDE SEQUENCE</scope>
</reference>
<organism evidence="2 3">
    <name type="scientific">Symbiodinium natans</name>
    <dbReference type="NCBI Taxonomy" id="878477"/>
    <lineage>
        <taxon>Eukaryota</taxon>
        <taxon>Sar</taxon>
        <taxon>Alveolata</taxon>
        <taxon>Dinophyceae</taxon>
        <taxon>Suessiales</taxon>
        <taxon>Symbiodiniaceae</taxon>
        <taxon>Symbiodinium</taxon>
    </lineage>
</organism>
<dbReference type="GO" id="GO:0006313">
    <property type="term" value="P:DNA transposition"/>
    <property type="evidence" value="ECO:0007669"/>
    <property type="project" value="InterPro"/>
</dbReference>
<gene>
    <name evidence="2" type="primary">F52C9.6</name>
    <name evidence="2" type="ORF">SNAT2548_LOCUS9086</name>
</gene>
<evidence type="ECO:0000313" key="3">
    <source>
        <dbReference type="Proteomes" id="UP000604046"/>
    </source>
</evidence>
<evidence type="ECO:0000259" key="1">
    <source>
        <dbReference type="Pfam" id="PF01498"/>
    </source>
</evidence>
<accession>A0A812KFJ8</accession>
<dbReference type="InterPro" id="IPR002492">
    <property type="entry name" value="Transposase_Tc1-like"/>
</dbReference>
<feature type="domain" description="Transposase Tc1-like" evidence="1">
    <location>
        <begin position="76"/>
        <end position="139"/>
    </location>
</feature>
<dbReference type="AlphaFoldDB" id="A0A812KFJ8"/>
<comment type="caution">
    <text evidence="2">The sequence shown here is derived from an EMBL/GenBank/DDBJ whole genome shotgun (WGS) entry which is preliminary data.</text>
</comment>
<keyword evidence="3" id="KW-1185">Reference proteome</keyword>
<name>A0A812KFJ8_9DINO</name>